<dbReference type="EMBL" id="LGGP01000158">
    <property type="protein sequence ID" value="KUK80426.1"/>
    <property type="molecule type" value="Genomic_DNA"/>
</dbReference>
<evidence type="ECO:0000256" key="2">
    <source>
        <dbReference type="ARBA" id="ARBA00006161"/>
    </source>
</evidence>
<evidence type="ECO:0000256" key="3">
    <source>
        <dbReference type="ARBA" id="ARBA00022490"/>
    </source>
</evidence>
<name>A0A124FY88_9BACT</name>
<evidence type="ECO:0000256" key="1">
    <source>
        <dbReference type="ARBA" id="ARBA00004496"/>
    </source>
</evidence>
<dbReference type="SUPFAM" id="SSF158568">
    <property type="entry name" value="AF1862-like"/>
    <property type="match status" value="1"/>
</dbReference>
<comment type="subcellular location">
    <subcellularLocation>
        <location evidence="1">Cytoplasm</location>
    </subcellularLocation>
</comment>
<dbReference type="PATRIC" id="fig|1184387.3.peg.1397"/>
<sequence>MMPSLNDWAKQRVTSILDKSEKVQKSYKSEIKGLGSMLLQNGLYGTIAYYKVREKDSSKEILADLRILLSERMEIADVTKMNPVNDLDYIKAQTIVLEAVKWLRRYADILIEGEDNG</sequence>
<reference evidence="7" key="1">
    <citation type="journal article" date="2015" name="MBio">
        <title>Genome-Resolved Metagenomic Analysis Reveals Roles for Candidate Phyla and Other Microbial Community Members in Biogeochemical Transformations in Oil Reservoirs.</title>
        <authorList>
            <person name="Hu P."/>
            <person name="Tom L."/>
            <person name="Singh A."/>
            <person name="Thomas B.C."/>
            <person name="Baker B.J."/>
            <person name="Piceno Y.M."/>
            <person name="Andersen G.L."/>
            <person name="Banfield J.F."/>
        </authorList>
    </citation>
    <scope>NUCLEOTIDE SEQUENCE [LARGE SCALE GENOMIC DNA]</scope>
</reference>
<comment type="similarity">
    <text evidence="2">Belongs to the CRISPR system Cmr5 family.</text>
</comment>
<organism evidence="6 7">
    <name type="scientific">Mesotoga prima</name>
    <dbReference type="NCBI Taxonomy" id="1184387"/>
    <lineage>
        <taxon>Bacteria</taxon>
        <taxon>Thermotogati</taxon>
        <taxon>Thermotogota</taxon>
        <taxon>Thermotogae</taxon>
        <taxon>Kosmotogales</taxon>
        <taxon>Kosmotogaceae</taxon>
        <taxon>Mesotoga</taxon>
    </lineage>
</organism>
<dbReference type="Proteomes" id="UP000054092">
    <property type="component" value="Unassembled WGS sequence"/>
</dbReference>
<protein>
    <recommendedName>
        <fullName evidence="5">CRISPR type III-B/RAMP module-associated protein Cmr5</fullName>
    </recommendedName>
</protein>
<dbReference type="Gene3D" id="1.10.520.30">
    <property type="entry name" value="AF1862-like domain"/>
    <property type="match status" value="1"/>
</dbReference>
<dbReference type="InterPro" id="IPR023101">
    <property type="entry name" value="AF1862-like_dom_sf"/>
</dbReference>
<dbReference type="InterPro" id="IPR010160">
    <property type="entry name" value="CRISPR-assoc_prot_Cmr5"/>
</dbReference>
<evidence type="ECO:0000256" key="4">
    <source>
        <dbReference type="ARBA" id="ARBA00023118"/>
    </source>
</evidence>
<proteinExistence type="inferred from homology"/>
<evidence type="ECO:0000313" key="6">
    <source>
        <dbReference type="EMBL" id="KUK80426.1"/>
    </source>
</evidence>
<comment type="caution">
    <text evidence="6">The sequence shown here is derived from an EMBL/GenBank/DDBJ whole genome shotgun (WGS) entry which is preliminary data.</text>
</comment>
<evidence type="ECO:0000256" key="5">
    <source>
        <dbReference type="ARBA" id="ARBA00030001"/>
    </source>
</evidence>
<dbReference type="NCBIfam" id="TIGR01881">
    <property type="entry name" value="cas_Cmr5"/>
    <property type="match status" value="1"/>
</dbReference>
<keyword evidence="3" id="KW-0963">Cytoplasm</keyword>
<accession>A0A124FY88</accession>
<evidence type="ECO:0000313" key="7">
    <source>
        <dbReference type="Proteomes" id="UP000054092"/>
    </source>
</evidence>
<dbReference type="AlphaFoldDB" id="A0A124FY88"/>
<dbReference type="GO" id="GO:0005737">
    <property type="term" value="C:cytoplasm"/>
    <property type="evidence" value="ECO:0007669"/>
    <property type="project" value="UniProtKB-SubCell"/>
</dbReference>
<dbReference type="Pfam" id="PF09701">
    <property type="entry name" value="Cas_Cmr5"/>
    <property type="match status" value="1"/>
</dbReference>
<gene>
    <name evidence="6" type="ORF">XD94_0987</name>
</gene>
<keyword evidence="4" id="KW-0051">Antiviral defense</keyword>
<dbReference type="GO" id="GO:0051607">
    <property type="term" value="P:defense response to virus"/>
    <property type="evidence" value="ECO:0007669"/>
    <property type="project" value="UniProtKB-KW"/>
</dbReference>